<dbReference type="Pfam" id="PF01734">
    <property type="entry name" value="Patatin"/>
    <property type="match status" value="1"/>
</dbReference>
<sequence length="750" mass="83736">MFWLVYVFLALVARITGFGRRIKRRRLAFHVRRSWLAQLEDAECYSAWYAAAEALDHVEANSRWKAGDIRAAGVMNGLCARCADTWNSPALQRKRAKHGSDVTDRIESVVNLDMLTAKLNELAVLYKQGDIRGLAFSLRASLIRNLGGMCHPELHEYSRVGTNQIVEDYVNVTSYLLAYIAQSQSQQTGLYSRRESPVLSTSAPISGVGAMNELQLDPRDQRWNERSNSLSKRIMIAPDTSTVHESDAPPLLSVHDKLTFFNEARHAYGRTALMLSGGAAMGLSHMGVVKALLNQGLLPRVVCGTSAGALVASMVGIFDDDELASIFSTESLINPITKVPLSFRFFDDHTTVLRRIRRFLRKGYIQDVRMLQDCLRRNFGDLTFEEAYMKTRRILNITVCPLRSSSDPPLLLNYLTAPHVLIWSAASASCALPLVFAPVELVTKSANGRLVPYHPDGVRWIDGSISSDVPLSRIGELFNVNHFIVSQTNPHVIPRSMPILNTRFAMLVKSEFQFRYWQLLQMGMVPKLLTAIFPHFMQPYAGDVTIMPDVRLSDLTKLLRNPTSESVHGSIRRGEIQTFPFLDRIRLHCLIEQTLDRSVESVATAAKGDETPLSSSSPRRGSALFGRVPSWLWLDTRSILSSSAMKAVASRFTKRGERGDEEEIVELDDDYEEGASEASSDDVMVAKRRRGNRVRKLCGPDSADVTLDGILMELSRETLSGEPLPDPVEYHFPGLADDSEGSAEDERPMC</sequence>
<dbReference type="PANTHER" id="PTHR14226:SF10">
    <property type="entry name" value="TRIACYLGLYCEROL LIPASE 4-RELATED"/>
    <property type="match status" value="1"/>
</dbReference>
<feature type="region of interest" description="Disordered" evidence="5">
    <location>
        <begin position="718"/>
        <end position="750"/>
    </location>
</feature>
<dbReference type="RefSeq" id="XP_005711002.1">
    <property type="nucleotide sequence ID" value="XM_005710945.1"/>
</dbReference>
<evidence type="ECO:0000259" key="6">
    <source>
        <dbReference type="PROSITE" id="PS51635"/>
    </source>
</evidence>
<feature type="short sequence motif" description="GXSXG" evidence="4">
    <location>
        <begin position="304"/>
        <end position="308"/>
    </location>
</feature>
<evidence type="ECO:0000313" key="7">
    <source>
        <dbReference type="EMBL" id="CDF40708.1"/>
    </source>
</evidence>
<dbReference type="KEGG" id="ccp:CHC_T00000853001"/>
<dbReference type="InterPro" id="IPR002641">
    <property type="entry name" value="PNPLA_dom"/>
</dbReference>
<proteinExistence type="predicted"/>
<reference evidence="8" key="1">
    <citation type="journal article" date="2013" name="Proc. Natl. Acad. Sci. U.S.A.">
        <title>Genome structure and metabolic features in the red seaweed Chondrus crispus shed light on evolution of the Archaeplastida.</title>
        <authorList>
            <person name="Collen J."/>
            <person name="Porcel B."/>
            <person name="Carre W."/>
            <person name="Ball S.G."/>
            <person name="Chaparro C."/>
            <person name="Tonon T."/>
            <person name="Barbeyron T."/>
            <person name="Michel G."/>
            <person name="Noel B."/>
            <person name="Valentin K."/>
            <person name="Elias M."/>
            <person name="Artiguenave F."/>
            <person name="Arun A."/>
            <person name="Aury J.M."/>
            <person name="Barbosa-Neto J.F."/>
            <person name="Bothwell J.H."/>
            <person name="Bouget F.Y."/>
            <person name="Brillet L."/>
            <person name="Cabello-Hurtado F."/>
            <person name="Capella-Gutierrez S."/>
            <person name="Charrier B."/>
            <person name="Cladiere L."/>
            <person name="Cock J.M."/>
            <person name="Coelho S.M."/>
            <person name="Colleoni C."/>
            <person name="Czjzek M."/>
            <person name="Da Silva C."/>
            <person name="Delage L."/>
            <person name="Denoeud F."/>
            <person name="Deschamps P."/>
            <person name="Dittami S.M."/>
            <person name="Gabaldon T."/>
            <person name="Gachon C.M."/>
            <person name="Groisillier A."/>
            <person name="Herve C."/>
            <person name="Jabbari K."/>
            <person name="Katinka M."/>
            <person name="Kloareg B."/>
            <person name="Kowalczyk N."/>
            <person name="Labadie K."/>
            <person name="Leblanc C."/>
            <person name="Lopez P.J."/>
            <person name="McLachlan D.H."/>
            <person name="Meslet-Cladiere L."/>
            <person name="Moustafa A."/>
            <person name="Nehr Z."/>
            <person name="Nyvall Collen P."/>
            <person name="Panaud O."/>
            <person name="Partensky F."/>
            <person name="Poulain J."/>
            <person name="Rensing S.A."/>
            <person name="Rousvoal S."/>
            <person name="Samson G."/>
            <person name="Symeonidi A."/>
            <person name="Weissenbach J."/>
            <person name="Zambounis A."/>
            <person name="Wincker P."/>
            <person name="Boyen C."/>
        </authorList>
    </citation>
    <scope>NUCLEOTIDE SEQUENCE [LARGE SCALE GENOMIC DNA]</scope>
    <source>
        <strain evidence="8">cv. Stackhouse</strain>
    </source>
</reference>
<organism evidence="7 8">
    <name type="scientific">Chondrus crispus</name>
    <name type="common">Carrageen Irish moss</name>
    <name type="synonym">Polymorpha crispa</name>
    <dbReference type="NCBI Taxonomy" id="2769"/>
    <lineage>
        <taxon>Eukaryota</taxon>
        <taxon>Rhodophyta</taxon>
        <taxon>Florideophyceae</taxon>
        <taxon>Rhodymeniophycidae</taxon>
        <taxon>Gigartinales</taxon>
        <taxon>Gigartinaceae</taxon>
        <taxon>Chondrus</taxon>
    </lineage>
</organism>
<evidence type="ECO:0000256" key="5">
    <source>
        <dbReference type="SAM" id="MobiDB-lite"/>
    </source>
</evidence>
<gene>
    <name evidence="7" type="ORF">CHC_T00000853001</name>
</gene>
<dbReference type="AlphaFoldDB" id="R7QSI8"/>
<evidence type="ECO:0000256" key="2">
    <source>
        <dbReference type="ARBA" id="ARBA00022963"/>
    </source>
</evidence>
<dbReference type="InterPro" id="IPR050301">
    <property type="entry name" value="NTE"/>
</dbReference>
<dbReference type="PhylomeDB" id="R7QSI8"/>
<comment type="caution">
    <text evidence="4">Lacks conserved residue(s) required for the propagation of feature annotation.</text>
</comment>
<dbReference type="STRING" id="2769.R7QSI8"/>
<dbReference type="Proteomes" id="UP000012073">
    <property type="component" value="Unassembled WGS sequence"/>
</dbReference>
<dbReference type="EMBL" id="HG002232">
    <property type="protein sequence ID" value="CDF40708.1"/>
    <property type="molecule type" value="Genomic_DNA"/>
</dbReference>
<dbReference type="PROSITE" id="PS51635">
    <property type="entry name" value="PNPLA"/>
    <property type="match status" value="1"/>
</dbReference>
<evidence type="ECO:0000256" key="3">
    <source>
        <dbReference type="ARBA" id="ARBA00023098"/>
    </source>
</evidence>
<accession>R7QSI8</accession>
<evidence type="ECO:0000256" key="1">
    <source>
        <dbReference type="ARBA" id="ARBA00022801"/>
    </source>
</evidence>
<name>R7QSI8_CHOCR</name>
<feature type="active site" description="Nucleophile" evidence="4">
    <location>
        <position position="306"/>
    </location>
</feature>
<keyword evidence="2 4" id="KW-0442">Lipid degradation</keyword>
<keyword evidence="1 4" id="KW-0378">Hydrolase</keyword>
<dbReference type="Gene3D" id="3.40.1090.10">
    <property type="entry name" value="Cytosolic phospholipase A2 catalytic domain"/>
    <property type="match status" value="2"/>
</dbReference>
<feature type="domain" description="PNPLA" evidence="6">
    <location>
        <begin position="273"/>
        <end position="475"/>
    </location>
</feature>
<dbReference type="SUPFAM" id="SSF52151">
    <property type="entry name" value="FabD/lysophospholipase-like"/>
    <property type="match status" value="1"/>
</dbReference>
<keyword evidence="3 4" id="KW-0443">Lipid metabolism</keyword>
<keyword evidence="8" id="KW-1185">Reference proteome</keyword>
<dbReference type="InterPro" id="IPR016035">
    <property type="entry name" value="Acyl_Trfase/lysoPLipase"/>
</dbReference>
<dbReference type="GeneID" id="17318719"/>
<evidence type="ECO:0000313" key="8">
    <source>
        <dbReference type="Proteomes" id="UP000012073"/>
    </source>
</evidence>
<dbReference type="InterPro" id="IPR021771">
    <property type="entry name" value="Triacylglycerol_lipase_N"/>
</dbReference>
<dbReference type="OrthoDB" id="10049244at2759"/>
<dbReference type="OMA" id="EAYVEPC"/>
<dbReference type="Pfam" id="PF11815">
    <property type="entry name" value="DUF3336"/>
    <property type="match status" value="1"/>
</dbReference>
<dbReference type="GO" id="GO:0016042">
    <property type="term" value="P:lipid catabolic process"/>
    <property type="evidence" value="ECO:0007669"/>
    <property type="project" value="UniProtKB-UniRule"/>
</dbReference>
<dbReference type="PANTHER" id="PTHR14226">
    <property type="entry name" value="NEUROPATHY TARGET ESTERASE/SWISS CHEESE D.MELANOGASTER"/>
    <property type="match status" value="1"/>
</dbReference>
<evidence type="ECO:0000256" key="4">
    <source>
        <dbReference type="PROSITE-ProRule" id="PRU01161"/>
    </source>
</evidence>
<dbReference type="Gramene" id="CDF40708">
    <property type="protein sequence ID" value="CDF40708"/>
    <property type="gene ID" value="CHC_T00000853001"/>
</dbReference>
<protein>
    <recommendedName>
        <fullName evidence="6">PNPLA domain-containing protein</fullName>
    </recommendedName>
</protein>
<feature type="active site" description="Proton acceptor" evidence="4">
    <location>
        <position position="462"/>
    </location>
</feature>
<dbReference type="GO" id="GO:0004806">
    <property type="term" value="F:triacylglycerol lipase activity"/>
    <property type="evidence" value="ECO:0007669"/>
    <property type="project" value="InterPro"/>
</dbReference>